<evidence type="ECO:0008006" key="5">
    <source>
        <dbReference type="Google" id="ProtNLM"/>
    </source>
</evidence>
<dbReference type="EMBL" id="CAMXCT020002018">
    <property type="protein sequence ID" value="CAL1148357.1"/>
    <property type="molecule type" value="Genomic_DNA"/>
</dbReference>
<reference evidence="3 4" key="2">
    <citation type="submission" date="2024-05" db="EMBL/GenBank/DDBJ databases">
        <authorList>
            <person name="Chen Y."/>
            <person name="Shah S."/>
            <person name="Dougan E. K."/>
            <person name="Thang M."/>
            <person name="Chan C."/>
        </authorList>
    </citation>
    <scope>NUCLEOTIDE SEQUENCE [LARGE SCALE GENOMIC DNA]</scope>
</reference>
<comment type="caution">
    <text evidence="2">The sequence shown here is derived from an EMBL/GenBank/DDBJ whole genome shotgun (WGS) entry which is preliminary data.</text>
</comment>
<dbReference type="InterPro" id="IPR011057">
    <property type="entry name" value="Mss4-like_sf"/>
</dbReference>
<gene>
    <name evidence="2" type="ORF">C1SCF055_LOCUS21591</name>
</gene>
<accession>A0A9P1CME0</accession>
<dbReference type="EMBL" id="CAMXCT030002018">
    <property type="protein sequence ID" value="CAL4782294.1"/>
    <property type="molecule type" value="Genomic_DNA"/>
</dbReference>
<dbReference type="EMBL" id="CAMXCT010002018">
    <property type="protein sequence ID" value="CAI3994982.1"/>
    <property type="molecule type" value="Genomic_DNA"/>
</dbReference>
<evidence type="ECO:0000313" key="3">
    <source>
        <dbReference type="EMBL" id="CAL4782294.1"/>
    </source>
</evidence>
<protein>
    <recommendedName>
        <fullName evidence="5">Peptide-methionine (R)-S-oxide reductase</fullName>
    </recommendedName>
</protein>
<proteinExistence type="predicted"/>
<name>A0A9P1CME0_9DINO</name>
<evidence type="ECO:0000313" key="2">
    <source>
        <dbReference type="EMBL" id="CAI3994982.1"/>
    </source>
</evidence>
<dbReference type="OrthoDB" id="44061at2759"/>
<dbReference type="SUPFAM" id="SSF51316">
    <property type="entry name" value="Mss4-like"/>
    <property type="match status" value="1"/>
</dbReference>
<organism evidence="2">
    <name type="scientific">Cladocopium goreaui</name>
    <dbReference type="NCBI Taxonomy" id="2562237"/>
    <lineage>
        <taxon>Eukaryota</taxon>
        <taxon>Sar</taxon>
        <taxon>Alveolata</taxon>
        <taxon>Dinophyceae</taxon>
        <taxon>Suessiales</taxon>
        <taxon>Symbiodiniaceae</taxon>
        <taxon>Cladocopium</taxon>
    </lineage>
</organism>
<evidence type="ECO:0000313" key="4">
    <source>
        <dbReference type="Proteomes" id="UP001152797"/>
    </source>
</evidence>
<evidence type="ECO:0000256" key="1">
    <source>
        <dbReference type="SAM" id="SignalP"/>
    </source>
</evidence>
<sequence length="190" mass="21074">MTASLCQVHSLRRWGLGLVAAALAALGLRNQPAKAASFPVQGNEDIMKPKAHGSTEFPVQEVLRWKVDRATADRICSYNRHFAEYAGYWSSTNFLKEASREGETFYDSVSGKPLFVAPTGRSWKDFEKESFTHGWPSFRDEEVNWENVRCLPSGECVSVDGTHLGHNIPDAKGNRYCINLVSVAGLPPTV</sequence>
<dbReference type="Gene3D" id="2.170.150.20">
    <property type="entry name" value="Peptide methionine sulfoxide reductase"/>
    <property type="match status" value="1"/>
</dbReference>
<feature type="signal peptide" evidence="1">
    <location>
        <begin position="1"/>
        <end position="35"/>
    </location>
</feature>
<feature type="chain" id="PRO_5043270593" description="Peptide-methionine (R)-S-oxide reductase" evidence="1">
    <location>
        <begin position="36"/>
        <end position="190"/>
    </location>
</feature>
<dbReference type="AlphaFoldDB" id="A0A9P1CME0"/>
<keyword evidence="4" id="KW-1185">Reference proteome</keyword>
<reference evidence="2" key="1">
    <citation type="submission" date="2022-10" db="EMBL/GenBank/DDBJ databases">
        <authorList>
            <person name="Chen Y."/>
            <person name="Dougan E. K."/>
            <person name="Chan C."/>
            <person name="Rhodes N."/>
            <person name="Thang M."/>
        </authorList>
    </citation>
    <scope>NUCLEOTIDE SEQUENCE</scope>
</reference>
<keyword evidence="1" id="KW-0732">Signal</keyword>
<dbReference type="Proteomes" id="UP001152797">
    <property type="component" value="Unassembled WGS sequence"/>
</dbReference>